<feature type="domain" description="ChrB C-terminal" evidence="1">
    <location>
        <begin position="3"/>
        <end position="138"/>
    </location>
</feature>
<dbReference type="AlphaFoldDB" id="A0A7Y4GM37"/>
<protein>
    <submittedName>
        <fullName evidence="2">Chromate resistance protein</fullName>
    </submittedName>
</protein>
<sequence>MKWITREHVKVDRVACPWLIKKFVDKDAEFIFAPADKVMAEAKRLDAIPYDVKDVELGHHGKECSFEAILKKYKLTGDPALVLLGRIVNGADTDNTLYHQAEGPGLQALAEGFRHLGYKDDHALNAAEWIVYDALYAYAQKMVQRGKPAGQFAD</sequence>
<accession>A0A7Y4GM37</accession>
<evidence type="ECO:0000259" key="1">
    <source>
        <dbReference type="Pfam" id="PF09828"/>
    </source>
</evidence>
<organism evidence="2 3">
    <name type="scientific">Bradyrhizobium australiense</name>
    <dbReference type="NCBI Taxonomy" id="2721161"/>
    <lineage>
        <taxon>Bacteria</taxon>
        <taxon>Pseudomonadati</taxon>
        <taxon>Pseudomonadota</taxon>
        <taxon>Alphaproteobacteria</taxon>
        <taxon>Hyphomicrobiales</taxon>
        <taxon>Nitrobacteraceae</taxon>
        <taxon>Bradyrhizobium</taxon>
    </lineage>
</organism>
<name>A0A7Y4GM37_9BRAD</name>
<gene>
    <name evidence="2" type="ORF">HCN58_00185</name>
</gene>
<dbReference type="Proteomes" id="UP000544122">
    <property type="component" value="Unassembled WGS sequence"/>
</dbReference>
<proteinExistence type="predicted"/>
<dbReference type="RefSeq" id="WP_171577385.1">
    <property type="nucleotide sequence ID" value="NZ_JAAVLX010000001.1"/>
</dbReference>
<dbReference type="InterPro" id="IPR018634">
    <property type="entry name" value="ChrB_C"/>
</dbReference>
<dbReference type="EMBL" id="JAAVLX010000001">
    <property type="protein sequence ID" value="NOJ38059.1"/>
    <property type="molecule type" value="Genomic_DNA"/>
</dbReference>
<dbReference type="Pfam" id="PF09828">
    <property type="entry name" value="ChrB_C"/>
    <property type="match status" value="1"/>
</dbReference>
<evidence type="ECO:0000313" key="3">
    <source>
        <dbReference type="Proteomes" id="UP000544122"/>
    </source>
</evidence>
<keyword evidence="3" id="KW-1185">Reference proteome</keyword>
<comment type="caution">
    <text evidence="2">The sequence shown here is derived from an EMBL/GenBank/DDBJ whole genome shotgun (WGS) entry which is preliminary data.</text>
</comment>
<reference evidence="2 3" key="1">
    <citation type="submission" date="2020-03" db="EMBL/GenBank/DDBJ databases">
        <title>Bradyrhizobium diversity isolated from nodules of Indigofera sp.</title>
        <authorList>
            <person name="Klepa M."/>
            <person name="Helene L."/>
            <person name="Hungria M."/>
        </authorList>
    </citation>
    <scope>NUCLEOTIDE SEQUENCE [LARGE SCALE GENOMIC DNA]</scope>
    <source>
        <strain evidence="2 3">WSM 1791</strain>
    </source>
</reference>
<evidence type="ECO:0000313" key="2">
    <source>
        <dbReference type="EMBL" id="NOJ38059.1"/>
    </source>
</evidence>